<proteinExistence type="predicted"/>
<dbReference type="Pfam" id="PF05014">
    <property type="entry name" value="Nuc_deoxyrib_tr"/>
    <property type="match status" value="1"/>
</dbReference>
<organism evidence="1 2">
    <name type="scientific">Acetobacter syzygii</name>
    <dbReference type="NCBI Taxonomy" id="146476"/>
    <lineage>
        <taxon>Bacteria</taxon>
        <taxon>Pseudomonadati</taxon>
        <taxon>Pseudomonadota</taxon>
        <taxon>Alphaproteobacteria</taxon>
        <taxon>Acetobacterales</taxon>
        <taxon>Acetobacteraceae</taxon>
        <taxon>Acetobacter</taxon>
    </lineage>
</organism>
<dbReference type="GO" id="GO:0009159">
    <property type="term" value="P:deoxyribonucleoside monophosphate catabolic process"/>
    <property type="evidence" value="ECO:0007669"/>
    <property type="project" value="TreeGrafter"/>
</dbReference>
<dbReference type="InterPro" id="IPR051239">
    <property type="entry name" value="2'-dNMP_N-hydrolase"/>
</dbReference>
<dbReference type="STRING" id="1231343.Absy_010_061"/>
<comment type="caution">
    <text evidence="1">The sequence shown here is derived from an EMBL/GenBank/DDBJ whole genome shotgun (WGS) entry which is preliminary data.</text>
</comment>
<evidence type="ECO:0000313" key="2">
    <source>
        <dbReference type="Proteomes" id="UP000216033"/>
    </source>
</evidence>
<dbReference type="PANTHER" id="PTHR15364:SF0">
    <property type="entry name" value="2'-DEOXYNUCLEOSIDE 5'-PHOSPHATE N-HYDROLASE 1"/>
    <property type="match status" value="1"/>
</dbReference>
<sequence>MPLPPTDQHAVQGPAVYLAGPDVFRQNGREHGAHLVTDCALAGLNGLYPLDTQLDPQAYATPQAFAAAIAHANMDLIARSQAVIANLSPFRGPNVDDGTAFEIGYAHARGLPIFGYVCTNAPTAPYRDRVKDCGGTLTRITVDHRPTWVDEHGLVVEEFGLPVNLMIATVLYGSGIIFSSAHAAITAAAEHLLAPKKA</sequence>
<name>A0A270BR92_9PROT</name>
<dbReference type="RefSeq" id="WP_095350910.1">
    <property type="nucleotide sequence ID" value="NZ_JBDNUN010000010.1"/>
</dbReference>
<reference evidence="1 2" key="1">
    <citation type="submission" date="2017-04" db="EMBL/GenBank/DDBJ databases">
        <title>Kefir bacterial isolates.</title>
        <authorList>
            <person name="Kim Y."/>
            <person name="Blasche S."/>
            <person name="Patil K.R."/>
        </authorList>
    </citation>
    <scope>NUCLEOTIDE SEQUENCE [LARGE SCALE GENOMIC DNA]</scope>
    <source>
        <strain evidence="1 2">KR-2</strain>
    </source>
</reference>
<evidence type="ECO:0008006" key="3">
    <source>
        <dbReference type="Google" id="ProtNLM"/>
    </source>
</evidence>
<evidence type="ECO:0000313" key="1">
    <source>
        <dbReference type="EMBL" id="PAL27364.1"/>
    </source>
</evidence>
<dbReference type="AlphaFoldDB" id="A0A270BR92"/>
<gene>
    <name evidence="1" type="ORF">B9K05_05305</name>
</gene>
<dbReference type="OrthoDB" id="9795789at2"/>
<protein>
    <recommendedName>
        <fullName evidence="3">Nucleoside 2-deoxyribosyltransferase</fullName>
    </recommendedName>
</protein>
<accession>A0A270BR92</accession>
<dbReference type="Gene3D" id="3.40.50.450">
    <property type="match status" value="1"/>
</dbReference>
<dbReference type="Proteomes" id="UP000216033">
    <property type="component" value="Unassembled WGS sequence"/>
</dbReference>
<keyword evidence="2" id="KW-1185">Reference proteome</keyword>
<dbReference type="GO" id="GO:0070694">
    <property type="term" value="F:5-hydroxymethyl-dUMP N-hydrolase activity"/>
    <property type="evidence" value="ECO:0007669"/>
    <property type="project" value="TreeGrafter"/>
</dbReference>
<dbReference type="PANTHER" id="PTHR15364">
    <property type="entry name" value="2'-DEOXYNUCLEOSIDE 5'-PHOSPHATE N-HYDROLASE 1"/>
    <property type="match status" value="1"/>
</dbReference>
<dbReference type="SUPFAM" id="SSF52309">
    <property type="entry name" value="N-(deoxy)ribosyltransferase-like"/>
    <property type="match status" value="1"/>
</dbReference>
<dbReference type="EMBL" id="NDFP01000003">
    <property type="protein sequence ID" value="PAL27364.1"/>
    <property type="molecule type" value="Genomic_DNA"/>
</dbReference>
<dbReference type="InterPro" id="IPR007710">
    <property type="entry name" value="Nucleoside_deoxyribTrfase"/>
</dbReference>